<accession>A0A2V5KXS2</accession>
<evidence type="ECO:0000256" key="3">
    <source>
        <dbReference type="SAM" id="MobiDB-lite"/>
    </source>
</evidence>
<dbReference type="InterPro" id="IPR002347">
    <property type="entry name" value="SDR_fam"/>
</dbReference>
<evidence type="ECO:0000256" key="1">
    <source>
        <dbReference type="ARBA" id="ARBA00006484"/>
    </source>
</evidence>
<dbReference type="EMBL" id="QJVJ01000001">
    <property type="protein sequence ID" value="PYI57307.1"/>
    <property type="molecule type" value="Genomic_DNA"/>
</dbReference>
<dbReference type="PANTHER" id="PTHR43639">
    <property type="entry name" value="OXIDOREDUCTASE, SHORT-CHAIN DEHYDROGENASE/REDUCTASE FAMILY (AFU_ORTHOLOGUE AFUA_5G02870)"/>
    <property type="match status" value="1"/>
</dbReference>
<reference evidence="5 6" key="1">
    <citation type="submission" date="2018-05" db="EMBL/GenBank/DDBJ databases">
        <title>Paenibacillus flagellatus sp. nov., isolated from selenium mineral soil.</title>
        <authorList>
            <person name="Dai X."/>
        </authorList>
    </citation>
    <scope>NUCLEOTIDE SEQUENCE [LARGE SCALE GENOMIC DNA]</scope>
    <source>
        <strain evidence="5 6">DXL2</strain>
    </source>
</reference>
<dbReference type="AlphaFoldDB" id="A0A2V5KXS2"/>
<gene>
    <name evidence="5" type="ORF">DLM86_02375</name>
</gene>
<dbReference type="SMART" id="SM00822">
    <property type="entry name" value="PKS_KR"/>
    <property type="match status" value="1"/>
</dbReference>
<organism evidence="5 6">
    <name type="scientific">Paenibacillus flagellatus</name>
    <dbReference type="NCBI Taxonomy" id="2211139"/>
    <lineage>
        <taxon>Bacteria</taxon>
        <taxon>Bacillati</taxon>
        <taxon>Bacillota</taxon>
        <taxon>Bacilli</taxon>
        <taxon>Bacillales</taxon>
        <taxon>Paenibacillaceae</taxon>
        <taxon>Paenibacillus</taxon>
    </lineage>
</organism>
<name>A0A2V5KXS2_9BACL</name>
<dbReference type="Pfam" id="PF13561">
    <property type="entry name" value="adh_short_C2"/>
    <property type="match status" value="1"/>
</dbReference>
<evidence type="ECO:0000313" key="5">
    <source>
        <dbReference type="EMBL" id="PYI57307.1"/>
    </source>
</evidence>
<dbReference type="GO" id="GO:0016491">
    <property type="term" value="F:oxidoreductase activity"/>
    <property type="evidence" value="ECO:0007669"/>
    <property type="project" value="UniProtKB-KW"/>
</dbReference>
<dbReference type="PRINTS" id="PR00080">
    <property type="entry name" value="SDRFAMILY"/>
</dbReference>
<protein>
    <submittedName>
        <fullName evidence="5">3-ketoacyl-ACP reductase</fullName>
    </submittedName>
</protein>
<feature type="region of interest" description="Disordered" evidence="3">
    <location>
        <begin position="1"/>
        <end position="23"/>
    </location>
</feature>
<evidence type="ECO:0000313" key="6">
    <source>
        <dbReference type="Proteomes" id="UP000247476"/>
    </source>
</evidence>
<dbReference type="InterPro" id="IPR020904">
    <property type="entry name" value="Sc_DH/Rdtase_CS"/>
</dbReference>
<feature type="compositionally biased region" description="Basic and acidic residues" evidence="3">
    <location>
        <begin position="7"/>
        <end position="16"/>
    </location>
</feature>
<dbReference type="RefSeq" id="WP_110838346.1">
    <property type="nucleotide sequence ID" value="NZ_QJVJ01000001.1"/>
</dbReference>
<proteinExistence type="inferred from homology"/>
<comment type="similarity">
    <text evidence="1">Belongs to the short-chain dehydrogenases/reductases (SDR) family.</text>
</comment>
<evidence type="ECO:0000256" key="2">
    <source>
        <dbReference type="ARBA" id="ARBA00023002"/>
    </source>
</evidence>
<sequence>MTTDAYGNEKETDAGSRAETPARNAIVTGGSRGIGREIVRRLAANGYRVVFTYEKEEDAARGLERELRASGRDVFAERCRLTDIGEPDDMLERASRHFGSGPEPFLDVLVNNAGVIDHADIRHTTPEAYDRVMNVNAKGTFFMMQRGEVRMRDGGRIVNISSVGTAWPSPGEAVYAASKAAVEQFGRVASREFGRRGITVNTISPGPTDTDMLRSGVREEDLAGLRHLTALGRLGTPADIADVVLLLVDPRAGWVTGQNIRVDGGLV</sequence>
<dbReference type="Gene3D" id="3.40.50.720">
    <property type="entry name" value="NAD(P)-binding Rossmann-like Domain"/>
    <property type="match status" value="1"/>
</dbReference>
<evidence type="ECO:0000259" key="4">
    <source>
        <dbReference type="SMART" id="SM00822"/>
    </source>
</evidence>
<comment type="caution">
    <text evidence="5">The sequence shown here is derived from an EMBL/GenBank/DDBJ whole genome shotgun (WGS) entry which is preliminary data.</text>
</comment>
<dbReference type="PROSITE" id="PS00061">
    <property type="entry name" value="ADH_SHORT"/>
    <property type="match status" value="1"/>
</dbReference>
<dbReference type="OrthoDB" id="9803333at2"/>
<dbReference type="PRINTS" id="PR00081">
    <property type="entry name" value="GDHRDH"/>
</dbReference>
<feature type="domain" description="Ketoreductase" evidence="4">
    <location>
        <begin position="23"/>
        <end position="206"/>
    </location>
</feature>
<keyword evidence="6" id="KW-1185">Reference proteome</keyword>
<dbReference type="FunFam" id="3.40.50.720:FF:000084">
    <property type="entry name" value="Short-chain dehydrogenase reductase"/>
    <property type="match status" value="1"/>
</dbReference>
<dbReference type="SUPFAM" id="SSF51735">
    <property type="entry name" value="NAD(P)-binding Rossmann-fold domains"/>
    <property type="match status" value="1"/>
</dbReference>
<dbReference type="InterPro" id="IPR057326">
    <property type="entry name" value="KR_dom"/>
</dbReference>
<dbReference type="Proteomes" id="UP000247476">
    <property type="component" value="Unassembled WGS sequence"/>
</dbReference>
<keyword evidence="2" id="KW-0560">Oxidoreductase</keyword>
<dbReference type="InterPro" id="IPR036291">
    <property type="entry name" value="NAD(P)-bd_dom_sf"/>
</dbReference>
<dbReference type="PANTHER" id="PTHR43639:SF1">
    <property type="entry name" value="SHORT-CHAIN DEHYDROGENASE_REDUCTASE FAMILY PROTEIN"/>
    <property type="match status" value="1"/>
</dbReference>
<dbReference type="GO" id="GO:0008206">
    <property type="term" value="P:bile acid metabolic process"/>
    <property type="evidence" value="ECO:0007669"/>
    <property type="project" value="UniProtKB-ARBA"/>
</dbReference>